<dbReference type="Proteomes" id="UP001162836">
    <property type="component" value="Unassembled WGS sequence"/>
</dbReference>
<proteinExistence type="predicted"/>
<dbReference type="InterPro" id="IPR005149">
    <property type="entry name" value="Tscrpt_reg_PadR_N"/>
</dbReference>
<dbReference type="InterPro" id="IPR052509">
    <property type="entry name" value="Metal_resp_DNA-bind_regulator"/>
</dbReference>
<dbReference type="RefSeq" id="WP_038535336.1">
    <property type="nucleotide sequence ID" value="NZ_JAAFZF010000001.1"/>
</dbReference>
<keyword evidence="1" id="KW-0238">DNA-binding</keyword>
<dbReference type="InterPro" id="IPR011991">
    <property type="entry name" value="ArsR-like_HTH"/>
</dbReference>
<reference evidence="3 4" key="1">
    <citation type="journal article" date="2023" name="Antonie Van Leeuwenhoek">
        <title>Unveiling the genomic potential of a novel thermostable glycoside hydrolases producing Neobacillus sedimentimangrovi UE25.</title>
        <authorList>
            <person name="Ejaz U."/>
            <person name="Saleem F."/>
            <person name="Rashid R."/>
            <person name="Hasan K.A."/>
            <person name="Syed M.N."/>
            <person name="Sohail M."/>
        </authorList>
    </citation>
    <scope>NUCLEOTIDE SEQUENCE [LARGE SCALE GENOMIC DNA]</scope>
    <source>
        <strain evidence="3 4">UE25</strain>
    </source>
</reference>
<dbReference type="SUPFAM" id="SSF46785">
    <property type="entry name" value="Winged helix' DNA-binding domain"/>
    <property type="match status" value="1"/>
</dbReference>
<dbReference type="PANTHER" id="PTHR33169">
    <property type="entry name" value="PADR-FAMILY TRANSCRIPTIONAL REGULATOR"/>
    <property type="match status" value="1"/>
</dbReference>
<dbReference type="InterPro" id="IPR036388">
    <property type="entry name" value="WH-like_DNA-bd_sf"/>
</dbReference>
<organism evidence="3 4">
    <name type="scientific">Neobacillus sedimentimangrovi</name>
    <dbReference type="NCBI Taxonomy" id="2699460"/>
    <lineage>
        <taxon>Bacteria</taxon>
        <taxon>Bacillati</taxon>
        <taxon>Bacillota</taxon>
        <taxon>Bacilli</taxon>
        <taxon>Bacillales</taxon>
        <taxon>Bacillaceae</taxon>
        <taxon>Neobacillus</taxon>
    </lineage>
</organism>
<comment type="caution">
    <text evidence="3">The sequence shown here is derived from an EMBL/GenBank/DDBJ whole genome shotgun (WGS) entry which is preliminary data.</text>
</comment>
<accession>A0ABS8QIF1</accession>
<dbReference type="EMBL" id="JAJODE010000022">
    <property type="protein sequence ID" value="MCD4839046.1"/>
    <property type="molecule type" value="Genomic_DNA"/>
</dbReference>
<keyword evidence="4" id="KW-1185">Reference proteome</keyword>
<evidence type="ECO:0000259" key="2">
    <source>
        <dbReference type="Pfam" id="PF03551"/>
    </source>
</evidence>
<evidence type="ECO:0000313" key="3">
    <source>
        <dbReference type="EMBL" id="MCD4839046.1"/>
    </source>
</evidence>
<evidence type="ECO:0000313" key="4">
    <source>
        <dbReference type="Proteomes" id="UP001162836"/>
    </source>
</evidence>
<dbReference type="PANTHER" id="PTHR33169:SF25">
    <property type="entry name" value="DNA-BINDING PROTEIN YIZB-RELATED"/>
    <property type="match status" value="1"/>
</dbReference>
<protein>
    <submittedName>
        <fullName evidence="3">PadR family transcriptional regulator</fullName>
    </submittedName>
</protein>
<dbReference type="CDD" id="cd00090">
    <property type="entry name" value="HTH_ARSR"/>
    <property type="match status" value="1"/>
</dbReference>
<name>A0ABS8QIF1_9BACI</name>
<feature type="domain" description="Transcription regulator PadR N-terminal" evidence="2">
    <location>
        <begin position="23"/>
        <end position="93"/>
    </location>
</feature>
<dbReference type="Pfam" id="PF03551">
    <property type="entry name" value="PadR"/>
    <property type="match status" value="1"/>
</dbReference>
<sequence length="121" mass="14219">MKVDKKDDKWFIQLRKGVFELAILSLLKSKQMYGYEISKFLKEVPTLSISEGAIYPILKRMSEEGWIDYYWVDSSGGPKRKYYQITTKGEKILEYRLTQYEEIHKVLLFLGEGGVNINEKP</sequence>
<dbReference type="InterPro" id="IPR036390">
    <property type="entry name" value="WH_DNA-bd_sf"/>
</dbReference>
<evidence type="ECO:0000256" key="1">
    <source>
        <dbReference type="ARBA" id="ARBA00023125"/>
    </source>
</evidence>
<gene>
    <name evidence="3" type="ORF">LRS37_09195</name>
</gene>
<dbReference type="Gene3D" id="1.10.10.10">
    <property type="entry name" value="Winged helix-like DNA-binding domain superfamily/Winged helix DNA-binding domain"/>
    <property type="match status" value="1"/>
</dbReference>